<keyword evidence="3" id="KW-1185">Reference proteome</keyword>
<feature type="non-terminal residue" evidence="2">
    <location>
        <position position="490"/>
    </location>
</feature>
<dbReference type="Proteomes" id="UP000238274">
    <property type="component" value="Unassembled WGS sequence"/>
</dbReference>
<reference evidence="2 3" key="1">
    <citation type="submission" date="2017-12" db="EMBL/GenBank/DDBJ databases">
        <title>Gene loss provides genomic basis for host adaptation in cereal stripe rust fungi.</title>
        <authorList>
            <person name="Xia C."/>
        </authorList>
    </citation>
    <scope>NUCLEOTIDE SEQUENCE [LARGE SCALE GENOMIC DNA]</scope>
    <source>
        <strain evidence="2 3">93TX-2</strain>
    </source>
</reference>
<reference evidence="3" key="2">
    <citation type="journal article" date="2018" name="BMC Genomics">
        <title>Genomic insights into host adaptation between the wheat stripe rust pathogen (Puccinia striiformis f. sp. tritici) and the barley stripe rust pathogen (Puccinia striiformis f. sp. hordei).</title>
        <authorList>
            <person name="Xia C."/>
            <person name="Wang M."/>
            <person name="Yin C."/>
            <person name="Cornejo O.E."/>
            <person name="Hulbert S.H."/>
            <person name="Chen X."/>
        </authorList>
    </citation>
    <scope>NUCLEOTIDE SEQUENCE [LARGE SCALE GENOMIC DNA]</scope>
    <source>
        <strain evidence="3">93TX-2</strain>
    </source>
</reference>
<feature type="region of interest" description="Disordered" evidence="1">
    <location>
        <begin position="459"/>
        <end position="490"/>
    </location>
</feature>
<dbReference type="PANTHER" id="PTHR12732:SF8">
    <property type="entry name" value="NUCLEAR MRNA EXPORT PROTEIN THP1"/>
    <property type="match status" value="1"/>
</dbReference>
<evidence type="ECO:0008006" key="4">
    <source>
        <dbReference type="Google" id="ProtNLM"/>
    </source>
</evidence>
<organism evidence="2 3">
    <name type="scientific">Puccinia striiformis</name>
    <dbReference type="NCBI Taxonomy" id="27350"/>
    <lineage>
        <taxon>Eukaryota</taxon>
        <taxon>Fungi</taxon>
        <taxon>Dikarya</taxon>
        <taxon>Basidiomycota</taxon>
        <taxon>Pucciniomycotina</taxon>
        <taxon>Pucciniomycetes</taxon>
        <taxon>Pucciniales</taxon>
        <taxon>Pucciniaceae</taxon>
        <taxon>Puccinia</taxon>
    </lineage>
</organism>
<dbReference type="GO" id="GO:0003723">
    <property type="term" value="F:RNA binding"/>
    <property type="evidence" value="ECO:0007669"/>
    <property type="project" value="InterPro"/>
</dbReference>
<dbReference type="OrthoDB" id="5404651at2759"/>
<gene>
    <name evidence="2" type="ORF">PSHT_04860</name>
</gene>
<dbReference type="GO" id="GO:0070390">
    <property type="term" value="C:transcription export complex 2"/>
    <property type="evidence" value="ECO:0007669"/>
    <property type="project" value="TreeGrafter"/>
</dbReference>
<dbReference type="GO" id="GO:0006368">
    <property type="term" value="P:transcription elongation by RNA polymerase II"/>
    <property type="evidence" value="ECO:0007669"/>
    <property type="project" value="TreeGrafter"/>
</dbReference>
<feature type="compositionally biased region" description="Basic and acidic residues" evidence="1">
    <location>
        <begin position="481"/>
        <end position="490"/>
    </location>
</feature>
<dbReference type="VEuPathDB" id="FungiDB:PSHT_04860"/>
<dbReference type="GO" id="GO:0016973">
    <property type="term" value="P:poly(A)+ mRNA export from nucleus"/>
    <property type="evidence" value="ECO:0007669"/>
    <property type="project" value="TreeGrafter"/>
</dbReference>
<reference evidence="3" key="3">
    <citation type="journal article" date="2018" name="Mol. Plant Microbe Interact.">
        <title>Genome sequence resources for the wheat stripe rust pathogen (Puccinia striiformis f. sp. tritici) and the barley stripe rust pathogen (Puccinia striiformis f. sp. hordei).</title>
        <authorList>
            <person name="Xia C."/>
            <person name="Wang M."/>
            <person name="Yin C."/>
            <person name="Cornejo O.E."/>
            <person name="Hulbert S.H."/>
            <person name="Chen X."/>
        </authorList>
    </citation>
    <scope>NUCLEOTIDE SEQUENCE [LARGE SCALE GENOMIC DNA]</scope>
    <source>
        <strain evidence="3">93TX-2</strain>
    </source>
</reference>
<proteinExistence type="predicted"/>
<dbReference type="SMART" id="SM00753">
    <property type="entry name" value="PAM"/>
    <property type="match status" value="1"/>
</dbReference>
<dbReference type="GO" id="GO:0000973">
    <property type="term" value="P:post-transcriptional tethering of RNA polymerase II gene DNA at nuclear periphery"/>
    <property type="evidence" value="ECO:0007669"/>
    <property type="project" value="TreeGrafter"/>
</dbReference>
<evidence type="ECO:0000313" key="3">
    <source>
        <dbReference type="Proteomes" id="UP000238274"/>
    </source>
</evidence>
<dbReference type="EMBL" id="PKSM01000051">
    <property type="protein sequence ID" value="POW19251.1"/>
    <property type="molecule type" value="Genomic_DNA"/>
</dbReference>
<dbReference type="GO" id="GO:0003690">
    <property type="term" value="F:double-stranded DNA binding"/>
    <property type="evidence" value="ECO:0007669"/>
    <property type="project" value="InterPro"/>
</dbReference>
<evidence type="ECO:0000313" key="2">
    <source>
        <dbReference type="EMBL" id="POW19251.1"/>
    </source>
</evidence>
<protein>
    <recommendedName>
        <fullName evidence="4">PCI domain-containing protein</fullName>
    </recommendedName>
</protein>
<comment type="caution">
    <text evidence="2">The sequence shown here is derived from an EMBL/GenBank/DDBJ whole genome shotgun (WGS) entry which is preliminary data.</text>
</comment>
<accession>A0A2S4WBX0</accession>
<dbReference type="PANTHER" id="PTHR12732">
    <property type="entry name" value="UNCHARACTERIZED PROTEASOME COMPONENT REGION PCI-CONTAINING"/>
    <property type="match status" value="1"/>
</dbReference>
<sequence>MRAFPSHKRKQESGSELEELSFEQLVQRFAERLRHQQDSLSELIRPLDRPLIKLIRSIIPANRKDSLDALVQKQLSGDRILADFLSNYLNYIVSVQFEEETPVINHAFSNYQNQTEHMIDHDNNFDLLLNAYNPASNIFRRSDAAFFTRSIQHLSHGLVFFAIKADREKRSTKKEKASEAARQMTTTLGVACIDRTLEEPSKRRAAFSLANGLFKIYFFLNNMRLCDTVVKNISNVLHQLETHYPKAELVTFHYYLGRLALYQRRLHKARESLKKSFDLCKADSWRNRRLILTYLIVASLPLGILPRPILLEQFQLQNEFQEVVGSLRTGNWPGVVNGLESNRDWFRFKGIYILLREKLEVICWRNFFVIMAGLKNGNPGMRLSLSQSVEAARKVFMEPSIDEDDIVCMGYLKAYVKLGEMIVFGSVLPQISTVGEHMNEGGTESLPTFSEKTISLGIQPSSDSDAPLKPHRRPFNSRGPKRLDHTRRFA</sequence>
<dbReference type="AlphaFoldDB" id="A0A2S4WBX0"/>
<name>A0A2S4WBX0_9BASI</name>
<evidence type="ECO:0000256" key="1">
    <source>
        <dbReference type="SAM" id="MobiDB-lite"/>
    </source>
</evidence>
<dbReference type="InterPro" id="IPR045114">
    <property type="entry name" value="Csn12-like"/>
</dbReference>